<dbReference type="Proteomes" id="UP000054549">
    <property type="component" value="Unassembled WGS sequence"/>
</dbReference>
<gene>
    <name evidence="2" type="ORF">M378DRAFT_181643</name>
</gene>
<feature type="compositionally biased region" description="Basic and acidic residues" evidence="1">
    <location>
        <begin position="1"/>
        <end position="10"/>
    </location>
</feature>
<organism evidence="2 3">
    <name type="scientific">Amanita muscaria (strain Koide BX008)</name>
    <dbReference type="NCBI Taxonomy" id="946122"/>
    <lineage>
        <taxon>Eukaryota</taxon>
        <taxon>Fungi</taxon>
        <taxon>Dikarya</taxon>
        <taxon>Basidiomycota</taxon>
        <taxon>Agaricomycotina</taxon>
        <taxon>Agaricomycetes</taxon>
        <taxon>Agaricomycetidae</taxon>
        <taxon>Agaricales</taxon>
        <taxon>Pluteineae</taxon>
        <taxon>Amanitaceae</taxon>
        <taxon>Amanita</taxon>
    </lineage>
</organism>
<keyword evidence="3" id="KW-1185">Reference proteome</keyword>
<protein>
    <submittedName>
        <fullName evidence="2">Uncharacterized protein</fullName>
    </submittedName>
</protein>
<dbReference type="EMBL" id="KN818371">
    <property type="protein sequence ID" value="KIL57406.1"/>
    <property type="molecule type" value="Genomic_DNA"/>
</dbReference>
<evidence type="ECO:0000313" key="3">
    <source>
        <dbReference type="Proteomes" id="UP000054549"/>
    </source>
</evidence>
<dbReference type="AlphaFoldDB" id="A0A0C2WL44"/>
<feature type="region of interest" description="Disordered" evidence="1">
    <location>
        <begin position="127"/>
        <end position="169"/>
    </location>
</feature>
<feature type="region of interest" description="Disordered" evidence="1">
    <location>
        <begin position="1"/>
        <end position="35"/>
    </location>
</feature>
<feature type="compositionally biased region" description="Acidic residues" evidence="1">
    <location>
        <begin position="136"/>
        <end position="162"/>
    </location>
</feature>
<accession>A0A0C2WL44</accession>
<proteinExistence type="predicted"/>
<sequence length="169" mass="19081">MDPISEDPKAPKRKGPPSASGADTKINYEANKRLRTRSTVRQPIITKRSPFRNDSWYWSDSRELTLGSEGLPDSDWEIECAGFIYSYFMTTHTHSRKEYPWISHIQMRAERAASRDAIKNAKKANLLTKIDNGTENNDENDNGESNNGDESDDDADDEDDDALATTHAV</sequence>
<dbReference type="InParanoid" id="A0A0C2WL44"/>
<reference evidence="2 3" key="1">
    <citation type="submission" date="2014-04" db="EMBL/GenBank/DDBJ databases">
        <title>Evolutionary Origins and Diversification of the Mycorrhizal Mutualists.</title>
        <authorList>
            <consortium name="DOE Joint Genome Institute"/>
            <consortium name="Mycorrhizal Genomics Consortium"/>
            <person name="Kohler A."/>
            <person name="Kuo A."/>
            <person name="Nagy L.G."/>
            <person name="Floudas D."/>
            <person name="Copeland A."/>
            <person name="Barry K.W."/>
            <person name="Cichocki N."/>
            <person name="Veneault-Fourrey C."/>
            <person name="LaButti K."/>
            <person name="Lindquist E.A."/>
            <person name="Lipzen A."/>
            <person name="Lundell T."/>
            <person name="Morin E."/>
            <person name="Murat C."/>
            <person name="Riley R."/>
            <person name="Ohm R."/>
            <person name="Sun H."/>
            <person name="Tunlid A."/>
            <person name="Henrissat B."/>
            <person name="Grigoriev I.V."/>
            <person name="Hibbett D.S."/>
            <person name="Martin F."/>
        </authorList>
    </citation>
    <scope>NUCLEOTIDE SEQUENCE [LARGE SCALE GENOMIC DNA]</scope>
    <source>
        <strain evidence="2 3">Koide BX008</strain>
    </source>
</reference>
<name>A0A0C2WL44_AMAMK</name>
<evidence type="ECO:0000256" key="1">
    <source>
        <dbReference type="SAM" id="MobiDB-lite"/>
    </source>
</evidence>
<dbReference type="HOGENOM" id="CLU_1578101_0_0_1"/>
<evidence type="ECO:0000313" key="2">
    <source>
        <dbReference type="EMBL" id="KIL57406.1"/>
    </source>
</evidence>